<gene>
    <name evidence="1" type="ORF">EW146_g7995</name>
</gene>
<dbReference type="Gene3D" id="3.80.10.10">
    <property type="entry name" value="Ribonuclease Inhibitor"/>
    <property type="match status" value="1"/>
</dbReference>
<keyword evidence="2" id="KW-1185">Reference proteome</keyword>
<evidence type="ECO:0008006" key="3">
    <source>
        <dbReference type="Google" id="ProtNLM"/>
    </source>
</evidence>
<evidence type="ECO:0000313" key="2">
    <source>
        <dbReference type="Proteomes" id="UP000310158"/>
    </source>
</evidence>
<sequence>MRVCRHWHDVAVRSALVWTNIVFTPYQLTELMLQRSLSAPISIYYNFASDYLTTAMDEDAVILALEHLPRARDIEIHGPMLLIHDLAKRMVKPAPELESLCLRNVKSGLGLGLKGVLPDSLGGVAPRLRRLSLSGTTIPLLSPILTRLTHLSSDGILVSASFSSEQLRTCLRVFALHLQELLICFDDSDLPVAAPPSEMCAGPTSLIRPPELTVLTLHATVQFVSDLVDHLVIPFDARMKIVLLPPLIPGPLVPGFMDPVPSADGTRLWHSIIVFFGSLGIELSAYTSAKFKHTYVHCSAPPLQQANVLGNICSLLPLRDVYALHIEVSDSARRVHEKGDRRKYTRAEWRSIFSALTNVRKVELNDIPLGHFIGAAERSGGEASEVPLLLKMRELGVRRSDLRRNFDDGYWGRRLLLEEFMLYTPFFGRREAPP</sequence>
<protein>
    <recommendedName>
        <fullName evidence="3">F-box domain-containing protein</fullName>
    </recommendedName>
</protein>
<comment type="caution">
    <text evidence="1">The sequence shown here is derived from an EMBL/GenBank/DDBJ whole genome shotgun (WGS) entry which is preliminary data.</text>
</comment>
<organism evidence="1 2">
    <name type="scientific">Bondarzewia mesenterica</name>
    <dbReference type="NCBI Taxonomy" id="1095465"/>
    <lineage>
        <taxon>Eukaryota</taxon>
        <taxon>Fungi</taxon>
        <taxon>Dikarya</taxon>
        <taxon>Basidiomycota</taxon>
        <taxon>Agaricomycotina</taxon>
        <taxon>Agaricomycetes</taxon>
        <taxon>Russulales</taxon>
        <taxon>Bondarzewiaceae</taxon>
        <taxon>Bondarzewia</taxon>
    </lineage>
</organism>
<proteinExistence type="predicted"/>
<reference evidence="1 2" key="1">
    <citation type="submission" date="2019-02" db="EMBL/GenBank/DDBJ databases">
        <title>Genome sequencing of the rare red list fungi Bondarzewia mesenterica.</title>
        <authorList>
            <person name="Buettner E."/>
            <person name="Kellner H."/>
        </authorList>
    </citation>
    <scope>NUCLEOTIDE SEQUENCE [LARGE SCALE GENOMIC DNA]</scope>
    <source>
        <strain evidence="1 2">DSM 108281</strain>
    </source>
</reference>
<dbReference type="InterPro" id="IPR032675">
    <property type="entry name" value="LRR_dom_sf"/>
</dbReference>
<dbReference type="OrthoDB" id="3181888at2759"/>
<evidence type="ECO:0000313" key="1">
    <source>
        <dbReference type="EMBL" id="THH11571.1"/>
    </source>
</evidence>
<name>A0A4S4LJN1_9AGAM</name>
<dbReference type="AlphaFoldDB" id="A0A4S4LJN1"/>
<dbReference type="EMBL" id="SGPL01000506">
    <property type="protein sequence ID" value="THH11571.1"/>
    <property type="molecule type" value="Genomic_DNA"/>
</dbReference>
<dbReference type="Proteomes" id="UP000310158">
    <property type="component" value="Unassembled WGS sequence"/>
</dbReference>
<accession>A0A4S4LJN1</accession>